<organism evidence="2 3">
    <name type="scientific">Thiomonas delicata</name>
    <name type="common">Thiomonas cuprina</name>
    <dbReference type="NCBI Taxonomy" id="364030"/>
    <lineage>
        <taxon>Bacteria</taxon>
        <taxon>Pseudomonadati</taxon>
        <taxon>Pseudomonadota</taxon>
        <taxon>Betaproteobacteria</taxon>
        <taxon>Burkholderiales</taxon>
        <taxon>Thiomonas</taxon>
    </lineage>
</organism>
<reference evidence="2 3" key="1">
    <citation type="submission" date="2016-06" db="EMBL/GenBank/DDBJ databases">
        <authorList>
            <person name="Kjaerup R.B."/>
            <person name="Dalgaard T.S."/>
            <person name="Juul-Madsen H.R."/>
        </authorList>
    </citation>
    <scope>NUCLEOTIDE SEQUENCE [LARGE SCALE GENOMIC DNA]</scope>
    <source>
        <strain evidence="2 3">DSM 16361</strain>
    </source>
</reference>
<protein>
    <submittedName>
        <fullName evidence="2">Putative Permease of the major facilitator superfamily</fullName>
    </submittedName>
</protein>
<feature type="transmembrane region" description="Helical" evidence="1">
    <location>
        <begin position="200"/>
        <end position="221"/>
    </location>
</feature>
<name>A0A238D1N6_THIDL</name>
<keyword evidence="1" id="KW-0472">Membrane</keyword>
<feature type="transmembrane region" description="Helical" evidence="1">
    <location>
        <begin position="175"/>
        <end position="193"/>
    </location>
</feature>
<dbReference type="RefSeq" id="WP_141202330.1">
    <property type="nucleotide sequence ID" value="NZ_LT592170.1"/>
</dbReference>
<evidence type="ECO:0000313" key="3">
    <source>
        <dbReference type="Proteomes" id="UP000214566"/>
    </source>
</evidence>
<dbReference type="EMBL" id="FLMQ01000045">
    <property type="protein sequence ID" value="SBP87162.1"/>
    <property type="molecule type" value="Genomic_DNA"/>
</dbReference>
<sequence length="347" mass="36854">MQEAEIRLQSIQSMLVAGQRSVHLERHTLLIWGLTGGLLCAMTESVLTSQWIPSSKLRALAVLMWLSFWLGSAALLDHGLTRRARRIRDETVPFAQAQITRAWWLLLGLGVLGSVAFFFYGGGLMIYAMWIVLLGMGTYLFGLFSRSLIEWIGIATILLGIAGLVSGLPLPTTRWLAASCFAIGLPLAGKLGLSTDGGGLAVRVAALGLWLVAVTVPALLISAAPSLASAPAASPVPISALHPGPGEQTVVLPAGTLVAIRLDLDSPLLSASPSAFLPITVDEPILLSLRDGQPDGRYRLPGQPWQSLGDGQLRLNIDHIQVRISGQSADLLVHAAFHATNPTLGLP</sequence>
<feature type="transmembrane region" description="Helical" evidence="1">
    <location>
        <begin position="59"/>
        <end position="81"/>
    </location>
</feature>
<accession>A0A238D1N6</accession>
<proteinExistence type="predicted"/>
<feature type="transmembrane region" description="Helical" evidence="1">
    <location>
        <begin position="126"/>
        <end position="144"/>
    </location>
</feature>
<keyword evidence="1" id="KW-0812">Transmembrane</keyword>
<feature type="transmembrane region" description="Helical" evidence="1">
    <location>
        <begin position="102"/>
        <end position="120"/>
    </location>
</feature>
<gene>
    <name evidence="2" type="ORF">THIARS_50410</name>
</gene>
<keyword evidence="1" id="KW-1133">Transmembrane helix</keyword>
<evidence type="ECO:0000313" key="2">
    <source>
        <dbReference type="EMBL" id="SBP87162.1"/>
    </source>
</evidence>
<evidence type="ECO:0000256" key="1">
    <source>
        <dbReference type="SAM" id="Phobius"/>
    </source>
</evidence>
<feature type="transmembrane region" description="Helical" evidence="1">
    <location>
        <begin position="151"/>
        <end position="169"/>
    </location>
</feature>
<dbReference type="OrthoDB" id="9157325at2"/>
<feature type="transmembrane region" description="Helical" evidence="1">
    <location>
        <begin position="29"/>
        <end position="47"/>
    </location>
</feature>
<keyword evidence="3" id="KW-1185">Reference proteome</keyword>
<dbReference type="Proteomes" id="UP000214566">
    <property type="component" value="Unassembled WGS sequence"/>
</dbReference>
<dbReference type="AlphaFoldDB" id="A0A238D1N6"/>